<evidence type="ECO:0000256" key="1">
    <source>
        <dbReference type="ARBA" id="ARBA00022490"/>
    </source>
</evidence>
<dbReference type="HAMAP" id="MF_03054">
    <property type="entry name" value="CTU2"/>
    <property type="match status" value="1"/>
</dbReference>
<comment type="pathway">
    <text evidence="3">tRNA modification; 5-methoxycarbonylmethyl-2-thiouridine-tRNA biosynthesis.</text>
</comment>
<comment type="similarity">
    <text evidence="3">Belongs to the CTU2/NCS2 family.</text>
</comment>
<keyword evidence="1 3" id="KW-0963">Cytoplasm</keyword>
<dbReference type="Pfam" id="PF10288">
    <property type="entry name" value="CTU2"/>
    <property type="match status" value="1"/>
</dbReference>
<comment type="caution">
    <text evidence="4">The sequence shown here is derived from an EMBL/GenBank/DDBJ whole genome shotgun (WGS) entry which is preliminary data.</text>
</comment>
<dbReference type="EMBL" id="VCAU01000034">
    <property type="protein sequence ID" value="KAF9889598.1"/>
    <property type="molecule type" value="Genomic_DNA"/>
</dbReference>
<dbReference type="PANTHER" id="PTHR20882">
    <property type="entry name" value="CYTOPLASMIC TRNA 2-THIOLATION PROTEIN 2"/>
    <property type="match status" value="1"/>
</dbReference>
<dbReference type="Proteomes" id="UP001194746">
    <property type="component" value="Unassembled WGS sequence"/>
</dbReference>
<organism evidence="4 5">
    <name type="scientific">Aspergillus nanangensis</name>
    <dbReference type="NCBI Taxonomy" id="2582783"/>
    <lineage>
        <taxon>Eukaryota</taxon>
        <taxon>Fungi</taxon>
        <taxon>Dikarya</taxon>
        <taxon>Ascomycota</taxon>
        <taxon>Pezizomycotina</taxon>
        <taxon>Eurotiomycetes</taxon>
        <taxon>Eurotiomycetidae</taxon>
        <taxon>Eurotiales</taxon>
        <taxon>Aspergillaceae</taxon>
        <taxon>Aspergillus</taxon>
        <taxon>Aspergillus subgen. Circumdati</taxon>
    </lineage>
</organism>
<dbReference type="GO" id="GO:0005829">
    <property type="term" value="C:cytosol"/>
    <property type="evidence" value="ECO:0007669"/>
    <property type="project" value="TreeGrafter"/>
</dbReference>
<evidence type="ECO:0000256" key="2">
    <source>
        <dbReference type="ARBA" id="ARBA00022694"/>
    </source>
</evidence>
<dbReference type="AlphaFoldDB" id="A0AAD4CNQ4"/>
<evidence type="ECO:0000256" key="3">
    <source>
        <dbReference type="HAMAP-Rule" id="MF_03054"/>
    </source>
</evidence>
<dbReference type="SUPFAM" id="SSF52402">
    <property type="entry name" value="Adenine nucleotide alpha hydrolases-like"/>
    <property type="match status" value="1"/>
</dbReference>
<dbReference type="GO" id="GO:0016783">
    <property type="term" value="F:sulfurtransferase activity"/>
    <property type="evidence" value="ECO:0007669"/>
    <property type="project" value="TreeGrafter"/>
</dbReference>
<evidence type="ECO:0000313" key="5">
    <source>
        <dbReference type="Proteomes" id="UP001194746"/>
    </source>
</evidence>
<sequence>MPAKDLSDPCMTCKEAESSVFVRKRHLCNDCYVQFVSHRVFKRMEKYRLLRGLPKTSPCKLLLPLSYGLSSSVLLRLLHHQIEDLRSKPHAPAGFTLDVIIIEPSTISPSSPPDNERFELFQKQFPLCTFTRVPFESIFDFVPDIHEVLSAYVGSNFTDDSSLSNKERLNAFRSSITTATSKADVDTTLMNRLIVAFAKKLDCLGVVWGDSDNRLAAKTLASAAKGRGASVTWQVADGMSPWGLEFIFPLRDLFQWELQSYANLMPELNHLIVADEKPSETTLTKNLSIDELMMRYVTNQGEKYPGIMSNVTRTANKLQSAEDRVGVPRYSATHANGLVPAPECLIFDVCQTMRT</sequence>
<dbReference type="PANTHER" id="PTHR20882:SF14">
    <property type="entry name" value="CYTOPLASMIC TRNA 2-THIOLATION PROTEIN 2"/>
    <property type="match status" value="1"/>
</dbReference>
<dbReference type="GO" id="GO:0032447">
    <property type="term" value="P:protein urmylation"/>
    <property type="evidence" value="ECO:0007669"/>
    <property type="project" value="UniProtKB-UniRule"/>
</dbReference>
<dbReference type="InterPro" id="IPR019407">
    <property type="entry name" value="CTU2"/>
</dbReference>
<accession>A0AAD4CNQ4</accession>
<gene>
    <name evidence="3 4" type="primary">NCS2</name>
    <name evidence="3" type="synonym">CTU2</name>
    <name evidence="4" type="ORF">FE257_007106</name>
</gene>
<dbReference type="FunFam" id="3.40.50.620:FF:000143">
    <property type="entry name" value="Cytoplasmic tRNA 2-thiolation protein 2"/>
    <property type="match status" value="1"/>
</dbReference>
<proteinExistence type="inferred from homology"/>
<keyword evidence="2 3" id="KW-0819">tRNA processing</keyword>
<dbReference type="GO" id="GO:0000049">
    <property type="term" value="F:tRNA binding"/>
    <property type="evidence" value="ECO:0007669"/>
    <property type="project" value="InterPro"/>
</dbReference>
<dbReference type="InterPro" id="IPR014729">
    <property type="entry name" value="Rossmann-like_a/b/a_fold"/>
</dbReference>
<comment type="function">
    <text evidence="3">Plays a central role in 2-thiolation of mcm(5)S(2)U at tRNA wobble positions of tRNA(Lys), tRNA(Glu) and tRNA(Gln). May act by forming a heterodimer with NCS6 that ligates sulfur from thiocarboxylated URM1 onto the uridine of tRNAs at wobble position. Prior mcm(5) tRNA modification by the elongator complex is required for 2-thiolation. May also be involved in protein urmylation.</text>
</comment>
<keyword evidence="5" id="KW-1185">Reference proteome</keyword>
<dbReference type="GO" id="GO:0002143">
    <property type="term" value="P:tRNA wobble position uridine thiolation"/>
    <property type="evidence" value="ECO:0007669"/>
    <property type="project" value="TreeGrafter"/>
</dbReference>
<protein>
    <recommendedName>
        <fullName evidence="3">Cytoplasmic tRNA 2-thiolation protein 2</fullName>
    </recommendedName>
</protein>
<comment type="subcellular location">
    <subcellularLocation>
        <location evidence="3">Cytoplasm</location>
    </subcellularLocation>
</comment>
<reference evidence="4" key="2">
    <citation type="submission" date="2020-02" db="EMBL/GenBank/DDBJ databases">
        <authorList>
            <person name="Gilchrist C.L.M."/>
            <person name="Chooi Y.-H."/>
        </authorList>
    </citation>
    <scope>NUCLEOTIDE SEQUENCE</scope>
    <source>
        <strain evidence="4">MST-FP2251</strain>
    </source>
</reference>
<reference evidence="4" key="1">
    <citation type="journal article" date="2019" name="Beilstein J. Org. Chem.">
        <title>Nanangenines: drimane sesquiterpenoids as the dominant metabolite cohort of a novel Australian fungus, Aspergillus nanangensis.</title>
        <authorList>
            <person name="Lacey H.J."/>
            <person name="Gilchrist C.L.M."/>
            <person name="Crombie A."/>
            <person name="Kalaitzis J.A."/>
            <person name="Vuong D."/>
            <person name="Rutledge P.J."/>
            <person name="Turner P."/>
            <person name="Pitt J.I."/>
            <person name="Lacey E."/>
            <person name="Chooi Y.H."/>
            <person name="Piggott A.M."/>
        </authorList>
    </citation>
    <scope>NUCLEOTIDE SEQUENCE</scope>
    <source>
        <strain evidence="4">MST-FP2251</strain>
    </source>
</reference>
<name>A0AAD4CNQ4_ASPNN</name>
<dbReference type="Gene3D" id="3.40.50.620">
    <property type="entry name" value="HUPs"/>
    <property type="match status" value="1"/>
</dbReference>
<dbReference type="GO" id="GO:0016779">
    <property type="term" value="F:nucleotidyltransferase activity"/>
    <property type="evidence" value="ECO:0007669"/>
    <property type="project" value="UniProtKB-UniRule"/>
</dbReference>
<evidence type="ECO:0000313" key="4">
    <source>
        <dbReference type="EMBL" id="KAF9889598.1"/>
    </source>
</evidence>